<dbReference type="OrthoDB" id="583482at2"/>
<gene>
    <name evidence="1" type="ORF">XM38_012350</name>
</gene>
<dbReference type="KEGG" id="hhg:XM38_012350"/>
<organism evidence="1 2">
    <name type="scientific">Halomicronema hongdechloris C2206</name>
    <dbReference type="NCBI Taxonomy" id="1641165"/>
    <lineage>
        <taxon>Bacteria</taxon>
        <taxon>Bacillati</taxon>
        <taxon>Cyanobacteriota</taxon>
        <taxon>Cyanophyceae</taxon>
        <taxon>Nodosilineales</taxon>
        <taxon>Nodosilineaceae</taxon>
        <taxon>Halomicronema</taxon>
    </lineage>
</organism>
<name>A0A1Z3HJ21_9CYAN</name>
<reference evidence="1 2" key="1">
    <citation type="journal article" date="2016" name="Biochim. Biophys. Acta">
        <title>Characterization of red-shifted phycobilisomes isolated from the chlorophyll f-containing cyanobacterium Halomicronema hongdechloris.</title>
        <authorList>
            <person name="Li Y."/>
            <person name="Lin Y."/>
            <person name="Garvey C.J."/>
            <person name="Birch D."/>
            <person name="Corkery R.W."/>
            <person name="Loughlin P.C."/>
            <person name="Scheer H."/>
            <person name="Willows R.D."/>
            <person name="Chen M."/>
        </authorList>
    </citation>
    <scope>NUCLEOTIDE SEQUENCE [LARGE SCALE GENOMIC DNA]</scope>
    <source>
        <strain evidence="1 2">C2206</strain>
    </source>
</reference>
<dbReference type="AlphaFoldDB" id="A0A1Z3HJ21"/>
<evidence type="ECO:0000313" key="1">
    <source>
        <dbReference type="EMBL" id="ASC70298.1"/>
    </source>
</evidence>
<proteinExistence type="predicted"/>
<dbReference type="STRING" id="1641165.XM38_18535"/>
<keyword evidence="2" id="KW-1185">Reference proteome</keyword>
<protein>
    <submittedName>
        <fullName evidence="1">Uncharacterized protein</fullName>
    </submittedName>
</protein>
<evidence type="ECO:0000313" key="2">
    <source>
        <dbReference type="Proteomes" id="UP000191901"/>
    </source>
</evidence>
<dbReference type="EMBL" id="CP021983">
    <property type="protein sequence ID" value="ASC70298.1"/>
    <property type="molecule type" value="Genomic_DNA"/>
</dbReference>
<sequence length="138" mass="15211">MNRAKARNIAISSVPAALLILIADMAAPGWGRFINPVWLAKAQIAKLDRGWRELQPPGEDDPRLEACQQVLSENTVGNTQEQLRGALTGETEQIAVQWLGPPTCQLANDTYRWLTESGLSIDVIYADDGEVQDARLTR</sequence>
<dbReference type="Proteomes" id="UP000191901">
    <property type="component" value="Chromosome"/>
</dbReference>
<dbReference type="RefSeq" id="WP_080811613.1">
    <property type="nucleotide sequence ID" value="NZ_CP021983.2"/>
</dbReference>
<accession>A0A1Z3HJ21</accession>